<name>A0A1W5CXL6_9LECA</name>
<evidence type="ECO:0000313" key="3">
    <source>
        <dbReference type="Proteomes" id="UP000192927"/>
    </source>
</evidence>
<organism evidence="2 3">
    <name type="scientific">Lasallia pustulata</name>
    <dbReference type="NCBI Taxonomy" id="136370"/>
    <lineage>
        <taxon>Eukaryota</taxon>
        <taxon>Fungi</taxon>
        <taxon>Dikarya</taxon>
        <taxon>Ascomycota</taxon>
        <taxon>Pezizomycotina</taxon>
        <taxon>Lecanoromycetes</taxon>
        <taxon>OSLEUM clade</taxon>
        <taxon>Umbilicariomycetidae</taxon>
        <taxon>Umbilicariales</taxon>
        <taxon>Umbilicariaceae</taxon>
        <taxon>Lasallia</taxon>
    </lineage>
</organism>
<keyword evidence="3" id="KW-1185">Reference proteome</keyword>
<reference evidence="3" key="1">
    <citation type="submission" date="2017-03" db="EMBL/GenBank/DDBJ databases">
        <authorList>
            <person name="Sharma R."/>
            <person name="Thines M."/>
        </authorList>
    </citation>
    <scope>NUCLEOTIDE SEQUENCE [LARGE SCALE GENOMIC DNA]</scope>
</reference>
<feature type="region of interest" description="Disordered" evidence="1">
    <location>
        <begin position="101"/>
        <end position="122"/>
    </location>
</feature>
<evidence type="ECO:0000313" key="2">
    <source>
        <dbReference type="EMBL" id="SLM35492.1"/>
    </source>
</evidence>
<accession>A0A1W5CXL6</accession>
<proteinExistence type="predicted"/>
<evidence type="ECO:0000256" key="1">
    <source>
        <dbReference type="SAM" id="MobiDB-lite"/>
    </source>
</evidence>
<dbReference type="Proteomes" id="UP000192927">
    <property type="component" value="Unassembled WGS sequence"/>
</dbReference>
<protein>
    <submittedName>
        <fullName evidence="2">Uncharacterized protein</fullName>
    </submittedName>
</protein>
<sequence>MEPVTVADFNAKTSNFNDGVDTPLLNTLRSSANAQEFVARFTALENISLPTILAELNLLVAYQTSILTAGEHLNTNLTPVQTELALGHGEIHDLTIRNNTLESQNQKRSTRPHPDPSEFTAAETEDVPGLLQYFIEQMGLKMRQNTDWWDTEQDRMRYYISRVKGKAYDQLQGYVKEDGNLLFENIEEIISVLRSSFGDLDAAKTAAKTLFELKQENVDTETRRSGGS</sequence>
<dbReference type="EMBL" id="FWEW01000731">
    <property type="protein sequence ID" value="SLM35492.1"/>
    <property type="molecule type" value="Genomic_DNA"/>
</dbReference>
<dbReference type="AlphaFoldDB" id="A0A1W5CXL6"/>